<evidence type="ECO:0000313" key="12">
    <source>
        <dbReference type="Proteomes" id="UP000290189"/>
    </source>
</evidence>
<dbReference type="Proteomes" id="UP000039324">
    <property type="component" value="Unassembled WGS sequence"/>
</dbReference>
<protein>
    <recommendedName>
        <fullName evidence="2">beta-aspartyl-peptidase</fullName>
        <ecNumber evidence="2">3.4.19.5</ecNumber>
    </recommendedName>
</protein>
<dbReference type="AlphaFoldDB" id="A0A0G4IXZ2"/>
<dbReference type="STRING" id="37360.A0A0G4IXZ2"/>
<reference evidence="9 11" key="1">
    <citation type="submission" date="2015-02" db="EMBL/GenBank/DDBJ databases">
        <authorList>
            <person name="Chooi Y.-H."/>
        </authorList>
    </citation>
    <scope>NUCLEOTIDE SEQUENCE [LARGE SCALE GENOMIC DNA]</scope>
    <source>
        <strain evidence="9">E3</strain>
    </source>
</reference>
<feature type="active site" description="Nucleophile" evidence="6">
    <location>
        <position position="187"/>
    </location>
</feature>
<dbReference type="EC" id="3.4.19.5" evidence="2"/>
<dbReference type="Proteomes" id="UP000290189">
    <property type="component" value="Unassembled WGS sequence"/>
</dbReference>
<evidence type="ECO:0000256" key="2">
    <source>
        <dbReference type="ARBA" id="ARBA00012879"/>
    </source>
</evidence>
<dbReference type="PANTHER" id="PTHR10188">
    <property type="entry name" value="L-ASPARAGINASE"/>
    <property type="match status" value="1"/>
</dbReference>
<comment type="catalytic activity">
    <reaction evidence="1">
        <text>Cleavage of a beta-linked Asp residue from the N-terminus of a polypeptide.</text>
        <dbReference type="EC" id="3.4.19.5"/>
    </reaction>
</comment>
<sequence length="330" mass="33923">MTTPAPPVLVVHGGAGIISRERVTPDQRQALLQGLGHALVAGHAALTASSSPSSSTRAVDACIAAVVALEDNPLFNAGKGAVYTRDGLHRCEASVTDGLSGRSGACTMLSRVKNPILLADLIRRHAPGTHCFLAGADAEQFALDHHLDLVDPSYFDTSHRYAQHRAGLGLAPTLSEADGAPVPSKGTVGAVAVDALGNLAAATSTGGKTNKWTWRIGDTPLIGAGNYAENGVVACSGTGDGEFFIQTVAAYDVACRIKYGQQGVRDATAASLRRVEDAGGTGGLIAVDAGGRIAMPNTSGMYRGWIDAAGLPHCAIFKDDPDDSSPCSRQ</sequence>
<reference evidence="10 12" key="2">
    <citation type="submission" date="2018-03" db="EMBL/GenBank/DDBJ databases">
        <authorList>
            <person name="Fogelqvist J."/>
        </authorList>
    </citation>
    <scope>NUCLEOTIDE SEQUENCE [LARGE SCALE GENOMIC DNA]</scope>
</reference>
<evidence type="ECO:0000256" key="6">
    <source>
        <dbReference type="PIRSR" id="PIRSR600246-1"/>
    </source>
</evidence>
<proteinExistence type="predicted"/>
<gene>
    <name evidence="9" type="ORF">PBRA_007932</name>
    <name evidence="10" type="ORF">PLBR_LOCUS3682</name>
</gene>
<keyword evidence="11" id="KW-1185">Reference proteome</keyword>
<feature type="site" description="Cleavage; by autolysis" evidence="8">
    <location>
        <begin position="186"/>
        <end position="187"/>
    </location>
</feature>
<name>A0A0G4IXZ2_PLABS</name>
<keyword evidence="5" id="KW-0068">Autocatalytic cleavage</keyword>
<dbReference type="PANTHER" id="PTHR10188:SF6">
    <property type="entry name" value="N(4)-(BETA-N-ACETYLGLUCOSAMINYL)-L-ASPARAGINASE"/>
    <property type="match status" value="1"/>
</dbReference>
<organism evidence="9 11">
    <name type="scientific">Plasmodiophora brassicae</name>
    <name type="common">Clubroot disease agent</name>
    <dbReference type="NCBI Taxonomy" id="37360"/>
    <lineage>
        <taxon>Eukaryota</taxon>
        <taxon>Sar</taxon>
        <taxon>Rhizaria</taxon>
        <taxon>Endomyxa</taxon>
        <taxon>Phytomyxea</taxon>
        <taxon>Plasmodiophorida</taxon>
        <taxon>Plasmodiophoridae</taxon>
        <taxon>Plasmodiophora</taxon>
    </lineage>
</organism>
<evidence type="ECO:0000313" key="11">
    <source>
        <dbReference type="Proteomes" id="UP000039324"/>
    </source>
</evidence>
<evidence type="ECO:0000256" key="3">
    <source>
        <dbReference type="ARBA" id="ARBA00022670"/>
    </source>
</evidence>
<accession>A0A0G4IXZ2</accession>
<feature type="binding site" evidence="7">
    <location>
        <begin position="215"/>
        <end position="218"/>
    </location>
    <ligand>
        <name>substrate</name>
    </ligand>
</feature>
<dbReference type="SUPFAM" id="SSF56235">
    <property type="entry name" value="N-terminal nucleophile aminohydrolases (Ntn hydrolases)"/>
    <property type="match status" value="1"/>
</dbReference>
<dbReference type="Gene3D" id="3.60.20.30">
    <property type="entry name" value="(Glycosyl)asparaginase"/>
    <property type="match status" value="1"/>
</dbReference>
<geneLocation type="mitochondrion" evidence="10"/>
<evidence type="ECO:0000256" key="5">
    <source>
        <dbReference type="ARBA" id="ARBA00022813"/>
    </source>
</evidence>
<dbReference type="InterPro" id="IPR000246">
    <property type="entry name" value="Peptidase_T2"/>
</dbReference>
<keyword evidence="10" id="KW-0496">Mitochondrion</keyword>
<dbReference type="CDD" id="cd04701">
    <property type="entry name" value="Asparaginase_2"/>
    <property type="match status" value="1"/>
</dbReference>
<evidence type="ECO:0000256" key="4">
    <source>
        <dbReference type="ARBA" id="ARBA00022801"/>
    </source>
</evidence>
<keyword evidence="4" id="KW-0378">Hydrolase</keyword>
<feature type="binding site" evidence="7">
    <location>
        <begin position="238"/>
        <end position="241"/>
    </location>
    <ligand>
        <name>substrate</name>
    </ligand>
</feature>
<evidence type="ECO:0000256" key="7">
    <source>
        <dbReference type="PIRSR" id="PIRSR600246-2"/>
    </source>
</evidence>
<dbReference type="FunFam" id="3.60.20.30:FF:000001">
    <property type="entry name" value="Isoaspartyl peptidase/L-asparaginase"/>
    <property type="match status" value="1"/>
</dbReference>
<evidence type="ECO:0000256" key="8">
    <source>
        <dbReference type="PIRSR" id="PIRSR600246-3"/>
    </source>
</evidence>
<dbReference type="GO" id="GO:0008798">
    <property type="term" value="F:beta-aspartyl-peptidase activity"/>
    <property type="evidence" value="ECO:0007669"/>
    <property type="project" value="UniProtKB-EC"/>
</dbReference>
<dbReference type="OMA" id="MGIIMVD"/>
<dbReference type="OrthoDB" id="2262349at2759"/>
<keyword evidence="3" id="KW-0645">Protease</keyword>
<dbReference type="GO" id="GO:0016811">
    <property type="term" value="F:hydrolase activity, acting on carbon-nitrogen (but not peptide) bonds, in linear amides"/>
    <property type="evidence" value="ECO:0007669"/>
    <property type="project" value="UniProtKB-ARBA"/>
</dbReference>
<evidence type="ECO:0000313" key="9">
    <source>
        <dbReference type="EMBL" id="CEP00198.1"/>
    </source>
</evidence>
<evidence type="ECO:0000256" key="1">
    <source>
        <dbReference type="ARBA" id="ARBA00000306"/>
    </source>
</evidence>
<dbReference type="EMBL" id="CDSF01000099">
    <property type="protein sequence ID" value="CEP00198.1"/>
    <property type="molecule type" value="Genomic_DNA"/>
</dbReference>
<dbReference type="Pfam" id="PF01112">
    <property type="entry name" value="Asparaginase_2"/>
    <property type="match status" value="1"/>
</dbReference>
<dbReference type="EMBL" id="OVEO01000006">
    <property type="protein sequence ID" value="SPQ96467.1"/>
    <property type="molecule type" value="Genomic_DNA"/>
</dbReference>
<evidence type="ECO:0000313" key="10">
    <source>
        <dbReference type="EMBL" id="SPQ96467.1"/>
    </source>
</evidence>
<dbReference type="GO" id="GO:0006508">
    <property type="term" value="P:proteolysis"/>
    <property type="evidence" value="ECO:0007669"/>
    <property type="project" value="UniProtKB-KW"/>
</dbReference>
<dbReference type="InterPro" id="IPR029055">
    <property type="entry name" value="Ntn_hydrolases_N"/>
</dbReference>